<dbReference type="PANTHER" id="PTHR33395:SF22">
    <property type="entry name" value="REVERSE TRANSCRIPTASE DOMAIN-CONTAINING PROTEIN"/>
    <property type="match status" value="1"/>
</dbReference>
<proteinExistence type="predicted"/>
<dbReference type="PANTHER" id="PTHR33395">
    <property type="entry name" value="TRANSCRIPTASE, PUTATIVE-RELATED-RELATED"/>
    <property type="match status" value="1"/>
</dbReference>
<accession>A0A183ARN5</accession>
<dbReference type="GO" id="GO:0031012">
    <property type="term" value="C:extracellular matrix"/>
    <property type="evidence" value="ECO:0007669"/>
    <property type="project" value="TreeGrafter"/>
</dbReference>
<dbReference type="Pfam" id="PF14529">
    <property type="entry name" value="Exo_endo_phos_2"/>
    <property type="match status" value="1"/>
</dbReference>
<dbReference type="AlphaFoldDB" id="A0A183ARN5"/>
<dbReference type="OrthoDB" id="426210at2759"/>
<dbReference type="GO" id="GO:0061343">
    <property type="term" value="P:cell adhesion involved in heart morphogenesis"/>
    <property type="evidence" value="ECO:0007669"/>
    <property type="project" value="TreeGrafter"/>
</dbReference>
<dbReference type="GO" id="GO:0003824">
    <property type="term" value="F:catalytic activity"/>
    <property type="evidence" value="ECO:0007669"/>
    <property type="project" value="InterPro"/>
</dbReference>
<evidence type="ECO:0000259" key="1">
    <source>
        <dbReference type="Pfam" id="PF14529"/>
    </source>
</evidence>
<protein>
    <submittedName>
        <fullName evidence="4">Endo/exonuclease/phosphatase domain-containing protein</fullName>
    </submittedName>
</protein>
<reference evidence="4" key="1">
    <citation type="submission" date="2016-06" db="UniProtKB">
        <authorList>
            <consortium name="WormBaseParasite"/>
        </authorList>
    </citation>
    <scope>IDENTIFICATION</scope>
</reference>
<feature type="domain" description="Endonuclease/exonuclease/phosphatase" evidence="1">
    <location>
        <begin position="50"/>
        <end position="155"/>
    </location>
</feature>
<dbReference type="Proteomes" id="UP000272942">
    <property type="component" value="Unassembled WGS sequence"/>
</dbReference>
<dbReference type="SUPFAM" id="SSF56219">
    <property type="entry name" value="DNase I-like"/>
    <property type="match status" value="1"/>
</dbReference>
<organism evidence="4">
    <name type="scientific">Echinostoma caproni</name>
    <dbReference type="NCBI Taxonomy" id="27848"/>
    <lineage>
        <taxon>Eukaryota</taxon>
        <taxon>Metazoa</taxon>
        <taxon>Spiralia</taxon>
        <taxon>Lophotrochozoa</taxon>
        <taxon>Platyhelminthes</taxon>
        <taxon>Trematoda</taxon>
        <taxon>Digenea</taxon>
        <taxon>Plagiorchiida</taxon>
        <taxon>Echinostomata</taxon>
        <taxon>Echinostomatoidea</taxon>
        <taxon>Echinostomatidae</taxon>
        <taxon>Echinostoma</taxon>
    </lineage>
</organism>
<evidence type="ECO:0000313" key="2">
    <source>
        <dbReference type="EMBL" id="VDP85684.1"/>
    </source>
</evidence>
<dbReference type="WBParaSite" id="ECPE_0000965001-mRNA-1">
    <property type="protein sequence ID" value="ECPE_0000965001-mRNA-1"/>
    <property type="gene ID" value="ECPE_0000965001"/>
</dbReference>
<evidence type="ECO:0000313" key="4">
    <source>
        <dbReference type="WBParaSite" id="ECPE_0000965001-mRNA-1"/>
    </source>
</evidence>
<dbReference type="EMBL" id="UZAN01047700">
    <property type="protein sequence ID" value="VDP85684.1"/>
    <property type="molecule type" value="Genomic_DNA"/>
</dbReference>
<dbReference type="InterPro" id="IPR005135">
    <property type="entry name" value="Endo/exonuclease/phosphatase"/>
</dbReference>
<reference evidence="2 3" key="2">
    <citation type="submission" date="2018-11" db="EMBL/GenBank/DDBJ databases">
        <authorList>
            <consortium name="Pathogen Informatics"/>
        </authorList>
    </citation>
    <scope>NUCLEOTIDE SEQUENCE [LARGE SCALE GENOMIC DNA]</scope>
    <source>
        <strain evidence="2 3">Egypt</strain>
    </source>
</reference>
<keyword evidence="3" id="KW-1185">Reference proteome</keyword>
<dbReference type="InterPro" id="IPR036691">
    <property type="entry name" value="Endo/exonu/phosph_ase_sf"/>
</dbReference>
<sequence>MADRSGGRIGGGVMVLVDNDHKQLTGGQLVTPNIQATLCCIKAPGRDTWVACVYRSPGSSQDEDRQLLSFLKTVAKKNGTVVIVGDFSAPGAMWKELIAPPNTFGNDIMKFVLDFALVQHATSPKSGRVGNNPGFLDLVITEHSSEVGYLRITAPLGRSDYGVLRFTIPGVVDVPSPKLSRAYSKIDKPRMLEAAERLEWNVPCGSVEKGWQLSRRTSGGSLLTAPHKAVRKKERPAWRTSRATKAQQMKNQARRRFKRKGAIGAWSNTRGKVKELKEFRWVAAFSLNEDWQTEHRASRRHTIAMSSPM</sequence>
<gene>
    <name evidence="2" type="ORF">ECPE_LOCUS9622</name>
</gene>
<dbReference type="Gene3D" id="3.60.10.10">
    <property type="entry name" value="Endonuclease/exonuclease/phosphatase"/>
    <property type="match status" value="1"/>
</dbReference>
<dbReference type="GO" id="GO:0007508">
    <property type="term" value="P:larval heart development"/>
    <property type="evidence" value="ECO:0007669"/>
    <property type="project" value="TreeGrafter"/>
</dbReference>
<evidence type="ECO:0000313" key="3">
    <source>
        <dbReference type="Proteomes" id="UP000272942"/>
    </source>
</evidence>
<name>A0A183ARN5_9TREM</name>